<dbReference type="AlphaFoldDB" id="A0A1M7ZFM6"/>
<dbReference type="STRING" id="1073327.SAMN04488108_2846"/>
<feature type="transmembrane region" description="Helical" evidence="1">
    <location>
        <begin position="148"/>
        <end position="167"/>
    </location>
</feature>
<evidence type="ECO:0000313" key="2">
    <source>
        <dbReference type="EMBL" id="SHO63678.1"/>
    </source>
</evidence>
<dbReference type="OrthoDB" id="1132160at2"/>
<keyword evidence="3" id="KW-1185">Reference proteome</keyword>
<dbReference type="RefSeq" id="WP_073572493.1">
    <property type="nucleotide sequence ID" value="NZ_FRXN01000004.1"/>
</dbReference>
<accession>A0A1M7ZFM6</accession>
<evidence type="ECO:0008006" key="4">
    <source>
        <dbReference type="Google" id="ProtNLM"/>
    </source>
</evidence>
<keyword evidence="1" id="KW-1133">Transmembrane helix</keyword>
<keyword evidence="1" id="KW-0472">Membrane</keyword>
<sequence>MNIRVIISFLLMAFVLILVQILLLKNLALFGVALCFIYLLIILSIPVTISHIPLILISFGIGFTVDIFYDSLGIHTAAATLIGFIRPYWLKIISPTGGYVDSTDPDLKEMGIGWYFTYAMPLIFIFSLAFFLIDQWGTAGLFGVLNKSFFSSILTFVLAILVQLLFFKRKRGI</sequence>
<gene>
    <name evidence="2" type="ORF">SAMN04488108_2846</name>
</gene>
<feature type="transmembrane region" description="Helical" evidence="1">
    <location>
        <begin position="67"/>
        <end position="85"/>
    </location>
</feature>
<dbReference type="Proteomes" id="UP000184609">
    <property type="component" value="Unassembled WGS sequence"/>
</dbReference>
<keyword evidence="1" id="KW-0812">Transmembrane</keyword>
<evidence type="ECO:0000256" key="1">
    <source>
        <dbReference type="SAM" id="Phobius"/>
    </source>
</evidence>
<protein>
    <recommendedName>
        <fullName evidence="4">Rod shape-determining protein MreD</fullName>
    </recommendedName>
</protein>
<feature type="transmembrane region" description="Helical" evidence="1">
    <location>
        <begin position="6"/>
        <end position="24"/>
    </location>
</feature>
<dbReference type="EMBL" id="FRXN01000004">
    <property type="protein sequence ID" value="SHO63678.1"/>
    <property type="molecule type" value="Genomic_DNA"/>
</dbReference>
<feature type="transmembrane region" description="Helical" evidence="1">
    <location>
        <begin position="112"/>
        <end position="133"/>
    </location>
</feature>
<evidence type="ECO:0000313" key="3">
    <source>
        <dbReference type="Proteomes" id="UP000184609"/>
    </source>
</evidence>
<organism evidence="2 3">
    <name type="scientific">Algoriphagus zhangzhouensis</name>
    <dbReference type="NCBI Taxonomy" id="1073327"/>
    <lineage>
        <taxon>Bacteria</taxon>
        <taxon>Pseudomonadati</taxon>
        <taxon>Bacteroidota</taxon>
        <taxon>Cytophagia</taxon>
        <taxon>Cytophagales</taxon>
        <taxon>Cyclobacteriaceae</taxon>
        <taxon>Algoriphagus</taxon>
    </lineage>
</organism>
<reference evidence="3" key="1">
    <citation type="submission" date="2016-12" db="EMBL/GenBank/DDBJ databases">
        <authorList>
            <person name="Varghese N."/>
            <person name="Submissions S."/>
        </authorList>
    </citation>
    <scope>NUCLEOTIDE SEQUENCE [LARGE SCALE GENOMIC DNA]</scope>
    <source>
        <strain evidence="3">DSM 25035</strain>
    </source>
</reference>
<proteinExistence type="predicted"/>
<feature type="transmembrane region" description="Helical" evidence="1">
    <location>
        <begin position="36"/>
        <end position="61"/>
    </location>
</feature>
<name>A0A1M7ZFM6_9BACT</name>